<reference evidence="3 4" key="1">
    <citation type="submission" date="2019-05" db="EMBL/GenBank/DDBJ databases">
        <title>Draft genome sequence of Nonomuraea zeae DSM 100528.</title>
        <authorList>
            <person name="Saricaoglu S."/>
            <person name="Isik K."/>
        </authorList>
    </citation>
    <scope>NUCLEOTIDE SEQUENCE [LARGE SCALE GENOMIC DNA]</scope>
    <source>
        <strain evidence="3 4">DSM 100528</strain>
    </source>
</reference>
<proteinExistence type="inferred from homology"/>
<comment type="caution">
    <text evidence="3">The sequence shown here is derived from an EMBL/GenBank/DDBJ whole genome shotgun (WGS) entry which is preliminary data.</text>
</comment>
<evidence type="ECO:0000259" key="2">
    <source>
        <dbReference type="SMART" id="SM00867"/>
    </source>
</evidence>
<evidence type="ECO:0000313" key="3">
    <source>
        <dbReference type="EMBL" id="TMR30468.1"/>
    </source>
</evidence>
<protein>
    <submittedName>
        <fullName evidence="3">YceI family protein</fullName>
    </submittedName>
</protein>
<dbReference type="EMBL" id="VCKX01000100">
    <property type="protein sequence ID" value="TMR30468.1"/>
    <property type="molecule type" value="Genomic_DNA"/>
</dbReference>
<dbReference type="Gene3D" id="2.40.128.110">
    <property type="entry name" value="Lipid/polyisoprenoid-binding, YceI-like"/>
    <property type="match status" value="1"/>
</dbReference>
<evidence type="ECO:0000313" key="4">
    <source>
        <dbReference type="Proteomes" id="UP000306628"/>
    </source>
</evidence>
<accession>A0A5S4GBS8</accession>
<keyword evidence="4" id="KW-1185">Reference proteome</keyword>
<evidence type="ECO:0000256" key="1">
    <source>
        <dbReference type="ARBA" id="ARBA00008812"/>
    </source>
</evidence>
<dbReference type="RefSeq" id="WP_138692980.1">
    <property type="nucleotide sequence ID" value="NZ_JBHSAZ010000089.1"/>
</dbReference>
<dbReference type="SUPFAM" id="SSF101874">
    <property type="entry name" value="YceI-like"/>
    <property type="match status" value="1"/>
</dbReference>
<dbReference type="AlphaFoldDB" id="A0A5S4GBS8"/>
<dbReference type="Pfam" id="PF04264">
    <property type="entry name" value="YceI"/>
    <property type="match status" value="1"/>
</dbReference>
<dbReference type="InterPro" id="IPR036761">
    <property type="entry name" value="TTHA0802/YceI-like_sf"/>
</dbReference>
<sequence>MTTTTELDELTGDYVLDPASTRIGFVARHTVGGRVRGRFGEFEGSARLDGADPSKSSARLTIRAASIQTGNPQRDRHLSAGFLGADDHPAISFTSTEVQKAGRTGFKVTGALTIRGVTKPVTLDVELTGAESDPSGGVRVGFAGSVTVSRKAWGVNWNAATTAMVSDKVTLEFEVAAVRRS</sequence>
<name>A0A5S4GBS8_9ACTN</name>
<dbReference type="PANTHER" id="PTHR34406:SF1">
    <property type="entry name" value="PROTEIN YCEI"/>
    <property type="match status" value="1"/>
</dbReference>
<comment type="similarity">
    <text evidence="1">Belongs to the UPF0312 family.</text>
</comment>
<dbReference type="InterPro" id="IPR007372">
    <property type="entry name" value="Lipid/polyisoprenoid-bd_YceI"/>
</dbReference>
<dbReference type="Proteomes" id="UP000306628">
    <property type="component" value="Unassembled WGS sequence"/>
</dbReference>
<feature type="domain" description="Lipid/polyisoprenoid-binding YceI-like" evidence="2">
    <location>
        <begin position="13"/>
        <end position="178"/>
    </location>
</feature>
<gene>
    <name evidence="3" type="ORF">ETD85_29090</name>
</gene>
<organism evidence="3 4">
    <name type="scientific">Nonomuraea zeae</name>
    <dbReference type="NCBI Taxonomy" id="1642303"/>
    <lineage>
        <taxon>Bacteria</taxon>
        <taxon>Bacillati</taxon>
        <taxon>Actinomycetota</taxon>
        <taxon>Actinomycetes</taxon>
        <taxon>Streptosporangiales</taxon>
        <taxon>Streptosporangiaceae</taxon>
        <taxon>Nonomuraea</taxon>
    </lineage>
</organism>
<dbReference type="OrthoDB" id="9811006at2"/>
<dbReference type="SMART" id="SM00867">
    <property type="entry name" value="YceI"/>
    <property type="match status" value="1"/>
</dbReference>
<dbReference type="PANTHER" id="PTHR34406">
    <property type="entry name" value="PROTEIN YCEI"/>
    <property type="match status" value="1"/>
</dbReference>